<dbReference type="InterPro" id="IPR018485">
    <property type="entry name" value="FGGY_C"/>
</dbReference>
<evidence type="ECO:0000259" key="9">
    <source>
        <dbReference type="Pfam" id="PF02782"/>
    </source>
</evidence>
<comment type="similarity">
    <text evidence="1">Belongs to the FGGY kinase family.</text>
</comment>
<keyword evidence="5" id="KW-0067">ATP-binding</keyword>
<dbReference type="CDD" id="cd07771">
    <property type="entry name" value="ASKHA_NBD_FGGY_RhaB-like"/>
    <property type="match status" value="1"/>
</dbReference>
<protein>
    <submittedName>
        <fullName evidence="10">Rhamnulokinase family protein</fullName>
        <ecNumber evidence="10">2.7.1.-</ecNumber>
    </submittedName>
</protein>
<evidence type="ECO:0000256" key="4">
    <source>
        <dbReference type="ARBA" id="ARBA00022777"/>
    </source>
</evidence>
<keyword evidence="7" id="KW-0684">Rhamnose metabolism</keyword>
<name>A0ABV2X717_9NOCA</name>
<dbReference type="EC" id="2.7.1.-" evidence="10"/>
<sequence>MTDNAFAAVDLGATSGRVVRGVVEPDRIEVREVHRFANTPIQLPDGLHWNIGGLFTELCAGLAAAGPVRSASVDSWAVDYGLLDAEGALLGLPYHYRDRRTALLPPSPIETPELFRRTGIADLPFNTIHQLRAEPEHRLAAARRLLLIPDLLGFWLTGRTGTERTNASTTGLYHVSERDWDRTLISRLDLPQRIFAPISSAGTVIGRLREPARGAVGGHDLTVVRVGSHDTASAVAAVPATGPAFAYISSGTWSLVGVERPTPLLSAAARDTGFTNETGVCGIRYLRNVMGLWLLEECLREWPGLDIATLVARAAELPALTSVIDVDDPDYRAPSGAGEASMPARIAARCDGPAPVSPAEFARCIFDSLAVGHARAVADAVRTSGRRVEIIHLVGGGARNELLCRLTAEACGLPVAAGPVEATALGNLLGQAITADIIGSWSQARALVAATHPPQRYEPTGDPAWHRATDRVAALAEKRAA</sequence>
<evidence type="ECO:0000313" key="10">
    <source>
        <dbReference type="EMBL" id="MEU2121659.1"/>
    </source>
</evidence>
<proteinExistence type="inferred from homology"/>
<dbReference type="PANTHER" id="PTHR10196">
    <property type="entry name" value="SUGAR KINASE"/>
    <property type="match status" value="1"/>
</dbReference>
<dbReference type="EMBL" id="JBEYBR010000013">
    <property type="protein sequence ID" value="MEU2121659.1"/>
    <property type="molecule type" value="Genomic_DNA"/>
</dbReference>
<reference evidence="10 11" key="1">
    <citation type="submission" date="2024-06" db="EMBL/GenBank/DDBJ databases">
        <title>The Natural Products Discovery Center: Release of the First 8490 Sequenced Strains for Exploring Actinobacteria Biosynthetic Diversity.</title>
        <authorList>
            <person name="Kalkreuter E."/>
            <person name="Kautsar S.A."/>
            <person name="Yang D."/>
            <person name="Bader C.D."/>
            <person name="Teijaro C.N."/>
            <person name="Fluegel L."/>
            <person name="Davis C.M."/>
            <person name="Simpson J.R."/>
            <person name="Lauterbach L."/>
            <person name="Steele A.D."/>
            <person name="Gui C."/>
            <person name="Meng S."/>
            <person name="Li G."/>
            <person name="Viehrig K."/>
            <person name="Ye F."/>
            <person name="Su P."/>
            <person name="Kiefer A.F."/>
            <person name="Nichols A."/>
            <person name="Cepeda A.J."/>
            <person name="Yan W."/>
            <person name="Fan B."/>
            <person name="Jiang Y."/>
            <person name="Adhikari A."/>
            <person name="Zheng C.-J."/>
            <person name="Schuster L."/>
            <person name="Cowan T.M."/>
            <person name="Smanski M.J."/>
            <person name="Chevrette M.G."/>
            <person name="De Carvalho L.P.S."/>
            <person name="Shen B."/>
        </authorList>
    </citation>
    <scope>NUCLEOTIDE SEQUENCE [LARGE SCALE GENOMIC DNA]</scope>
    <source>
        <strain evidence="10 11">NPDC019434</strain>
    </source>
</reference>
<accession>A0ABV2X717</accession>
<dbReference type="RefSeq" id="WP_357990473.1">
    <property type="nucleotide sequence ID" value="NZ_JBEYBR010000013.1"/>
</dbReference>
<feature type="domain" description="Carbohydrate kinase FGGY C-terminal" evidence="9">
    <location>
        <begin position="246"/>
        <end position="434"/>
    </location>
</feature>
<dbReference type="InterPro" id="IPR043129">
    <property type="entry name" value="ATPase_NBD"/>
</dbReference>
<dbReference type="SUPFAM" id="SSF53067">
    <property type="entry name" value="Actin-like ATPase domain"/>
    <property type="match status" value="2"/>
</dbReference>
<dbReference type="Pfam" id="PF00370">
    <property type="entry name" value="FGGY_N"/>
    <property type="match status" value="1"/>
</dbReference>
<evidence type="ECO:0000256" key="7">
    <source>
        <dbReference type="ARBA" id="ARBA00023308"/>
    </source>
</evidence>
<feature type="domain" description="Carbohydrate kinase FGGY N-terminal" evidence="8">
    <location>
        <begin position="79"/>
        <end position="235"/>
    </location>
</feature>
<keyword evidence="2 10" id="KW-0808">Transferase</keyword>
<keyword evidence="6" id="KW-1015">Disulfide bond</keyword>
<evidence type="ECO:0000256" key="2">
    <source>
        <dbReference type="ARBA" id="ARBA00022679"/>
    </source>
</evidence>
<keyword evidence="4" id="KW-0418">Kinase</keyword>
<evidence type="ECO:0000313" key="11">
    <source>
        <dbReference type="Proteomes" id="UP001550535"/>
    </source>
</evidence>
<dbReference type="InterPro" id="IPR013449">
    <property type="entry name" value="Rhamnulokinase"/>
</dbReference>
<gene>
    <name evidence="10" type="ORF">ABZ507_07445</name>
</gene>
<dbReference type="GO" id="GO:0016740">
    <property type="term" value="F:transferase activity"/>
    <property type="evidence" value="ECO:0007669"/>
    <property type="project" value="UniProtKB-KW"/>
</dbReference>
<dbReference type="Proteomes" id="UP001550535">
    <property type="component" value="Unassembled WGS sequence"/>
</dbReference>
<dbReference type="Gene3D" id="3.30.420.40">
    <property type="match status" value="2"/>
</dbReference>
<evidence type="ECO:0000256" key="3">
    <source>
        <dbReference type="ARBA" id="ARBA00022741"/>
    </source>
</evidence>
<evidence type="ECO:0000256" key="1">
    <source>
        <dbReference type="ARBA" id="ARBA00009156"/>
    </source>
</evidence>
<keyword evidence="3" id="KW-0547">Nucleotide-binding</keyword>
<dbReference type="InterPro" id="IPR018484">
    <property type="entry name" value="FGGY_N"/>
</dbReference>
<evidence type="ECO:0000256" key="5">
    <source>
        <dbReference type="ARBA" id="ARBA00022840"/>
    </source>
</evidence>
<keyword evidence="11" id="KW-1185">Reference proteome</keyword>
<evidence type="ECO:0000256" key="6">
    <source>
        <dbReference type="ARBA" id="ARBA00023157"/>
    </source>
</evidence>
<evidence type="ECO:0000259" key="8">
    <source>
        <dbReference type="Pfam" id="PF00370"/>
    </source>
</evidence>
<dbReference type="PANTHER" id="PTHR10196:SF93">
    <property type="entry name" value="L-RHAMNULOKINASE"/>
    <property type="match status" value="1"/>
</dbReference>
<dbReference type="Pfam" id="PF02782">
    <property type="entry name" value="FGGY_C"/>
    <property type="match status" value="1"/>
</dbReference>
<comment type="caution">
    <text evidence="10">The sequence shown here is derived from an EMBL/GenBank/DDBJ whole genome shotgun (WGS) entry which is preliminary data.</text>
</comment>
<organism evidence="10 11">
    <name type="scientific">Nocardia niwae</name>
    <dbReference type="NCBI Taxonomy" id="626084"/>
    <lineage>
        <taxon>Bacteria</taxon>
        <taxon>Bacillati</taxon>
        <taxon>Actinomycetota</taxon>
        <taxon>Actinomycetes</taxon>
        <taxon>Mycobacteriales</taxon>
        <taxon>Nocardiaceae</taxon>
        <taxon>Nocardia</taxon>
    </lineage>
</organism>